<keyword evidence="3 7" id="KW-0813">Transport</keyword>
<evidence type="ECO:0000313" key="11">
    <source>
        <dbReference type="Proteomes" id="UP000801492"/>
    </source>
</evidence>
<dbReference type="Pfam" id="PF07200">
    <property type="entry name" value="Mod_r"/>
    <property type="match status" value="1"/>
</dbReference>
<protein>
    <recommendedName>
        <fullName evidence="9">VPS37 C-terminal domain-containing protein</fullName>
    </recommendedName>
</protein>
<dbReference type="GO" id="GO:0031902">
    <property type="term" value="C:late endosome membrane"/>
    <property type="evidence" value="ECO:0007669"/>
    <property type="project" value="UniProtKB-SubCell"/>
</dbReference>
<dbReference type="Gene3D" id="1.10.287.660">
    <property type="entry name" value="Helix hairpin bin"/>
    <property type="match status" value="1"/>
</dbReference>
<evidence type="ECO:0000256" key="5">
    <source>
        <dbReference type="ARBA" id="ARBA00022927"/>
    </source>
</evidence>
<evidence type="ECO:0000256" key="1">
    <source>
        <dbReference type="ARBA" id="ARBA00004633"/>
    </source>
</evidence>
<evidence type="ECO:0000259" key="9">
    <source>
        <dbReference type="PROSITE" id="PS51314"/>
    </source>
</evidence>
<accession>A0A8K0FYF2</accession>
<dbReference type="GO" id="GO:0006623">
    <property type="term" value="P:protein targeting to vacuole"/>
    <property type="evidence" value="ECO:0007669"/>
    <property type="project" value="TreeGrafter"/>
</dbReference>
<proteinExistence type="inferred from homology"/>
<evidence type="ECO:0000313" key="10">
    <source>
        <dbReference type="EMBL" id="KAF2878999.1"/>
    </source>
</evidence>
<gene>
    <name evidence="10" type="ORF">ILUMI_27181</name>
</gene>
<keyword evidence="11" id="KW-1185">Reference proteome</keyword>
<evidence type="ECO:0000256" key="4">
    <source>
        <dbReference type="ARBA" id="ARBA00022753"/>
    </source>
</evidence>
<organism evidence="10 11">
    <name type="scientific">Ignelater luminosus</name>
    <name type="common">Cucubano</name>
    <name type="synonym">Pyrophorus luminosus</name>
    <dbReference type="NCBI Taxonomy" id="2038154"/>
    <lineage>
        <taxon>Eukaryota</taxon>
        <taxon>Metazoa</taxon>
        <taxon>Ecdysozoa</taxon>
        <taxon>Arthropoda</taxon>
        <taxon>Hexapoda</taxon>
        <taxon>Insecta</taxon>
        <taxon>Pterygota</taxon>
        <taxon>Neoptera</taxon>
        <taxon>Endopterygota</taxon>
        <taxon>Coleoptera</taxon>
        <taxon>Polyphaga</taxon>
        <taxon>Elateriformia</taxon>
        <taxon>Elateroidea</taxon>
        <taxon>Elateridae</taxon>
        <taxon>Agrypninae</taxon>
        <taxon>Pyrophorini</taxon>
        <taxon>Ignelater</taxon>
    </lineage>
</organism>
<evidence type="ECO:0000256" key="7">
    <source>
        <dbReference type="PROSITE-ProRule" id="PRU00646"/>
    </source>
</evidence>
<name>A0A8K0FYF2_IGNLU</name>
<comment type="caution">
    <text evidence="10">The sequence shown here is derived from an EMBL/GenBank/DDBJ whole genome shotgun (WGS) entry which is preliminary data.</text>
</comment>
<evidence type="ECO:0000256" key="6">
    <source>
        <dbReference type="ARBA" id="ARBA00025010"/>
    </source>
</evidence>
<dbReference type="PANTHER" id="PTHR13678">
    <property type="entry name" value="VACUOLAR PROTEIN SORTING-ASSOCIATED PROTEIN 37"/>
    <property type="match status" value="1"/>
</dbReference>
<dbReference type="GO" id="GO:0000813">
    <property type="term" value="C:ESCRT I complex"/>
    <property type="evidence" value="ECO:0007669"/>
    <property type="project" value="TreeGrafter"/>
</dbReference>
<dbReference type="SUPFAM" id="SSF140111">
    <property type="entry name" value="Endosomal sorting complex assembly domain"/>
    <property type="match status" value="1"/>
</dbReference>
<dbReference type="OrthoDB" id="10004364at2759"/>
<dbReference type="InterPro" id="IPR029012">
    <property type="entry name" value="Helix_hairpin_bin_sf"/>
</dbReference>
<dbReference type="Proteomes" id="UP000801492">
    <property type="component" value="Unassembled WGS sequence"/>
</dbReference>
<comment type="function">
    <text evidence="6">Component of the ESCRT-I complex, a regulator of vesicular trafficking process. Required for the sorting of endocytic ubiquitinated cargos into multivesicular bodies. May be involved in cell growth and differentiation.</text>
</comment>
<dbReference type="PANTHER" id="PTHR13678:SF27">
    <property type="entry name" value="LD45836P"/>
    <property type="match status" value="1"/>
</dbReference>
<dbReference type="AlphaFoldDB" id="A0A8K0FYF2"/>
<evidence type="ECO:0000256" key="8">
    <source>
        <dbReference type="SAM" id="Coils"/>
    </source>
</evidence>
<dbReference type="EMBL" id="VTPC01091248">
    <property type="protein sequence ID" value="KAF2878999.1"/>
    <property type="molecule type" value="Genomic_DNA"/>
</dbReference>
<keyword evidence="4" id="KW-0967">Endosome</keyword>
<sequence length="230" mass="26045">MSLALIQADCKRALSLLTHLSNDELDEIINNEEKIESLLNDAEQDYLKDIECEKETLLASNSSLAEFNLAREPQLVEGRQRIEELSAQGEELSKTVEEKMKQIREKSGDMSLETALALLQTAASEMEEESDKIAQKFLDNEVELDEFLDQFLMKRKIMHLRLVKAEKMTKILSRDPGLNNIPNYINAPPVNINSNYFPGIGPNPPSSVPYPVGPMAMPMPGNMNYFQNHY</sequence>
<dbReference type="GO" id="GO:0043162">
    <property type="term" value="P:ubiquitin-dependent protein catabolic process via the multivesicular body sorting pathway"/>
    <property type="evidence" value="ECO:0007669"/>
    <property type="project" value="TreeGrafter"/>
</dbReference>
<evidence type="ECO:0000256" key="3">
    <source>
        <dbReference type="ARBA" id="ARBA00022448"/>
    </source>
</evidence>
<dbReference type="PROSITE" id="PS51314">
    <property type="entry name" value="VPS37_C"/>
    <property type="match status" value="1"/>
</dbReference>
<dbReference type="InterPro" id="IPR009851">
    <property type="entry name" value="Mod_r"/>
</dbReference>
<evidence type="ECO:0000256" key="2">
    <source>
        <dbReference type="ARBA" id="ARBA00007617"/>
    </source>
</evidence>
<feature type="coiled-coil region" evidence="8">
    <location>
        <begin position="82"/>
        <end position="136"/>
    </location>
</feature>
<keyword evidence="5 7" id="KW-0653">Protein transport</keyword>
<comment type="subcellular location">
    <subcellularLocation>
        <location evidence="1">Late endosome membrane</location>
        <topology evidence="1">Peripheral membrane protein</topology>
    </subcellularLocation>
</comment>
<reference evidence="10" key="1">
    <citation type="submission" date="2019-08" db="EMBL/GenBank/DDBJ databases">
        <title>The genome of the North American firefly Photinus pyralis.</title>
        <authorList>
            <consortium name="Photinus pyralis genome working group"/>
            <person name="Fallon T.R."/>
            <person name="Sander Lower S.E."/>
            <person name="Weng J.-K."/>
        </authorList>
    </citation>
    <scope>NUCLEOTIDE SEQUENCE</scope>
    <source>
        <strain evidence="10">TRF0915ILg1</strain>
        <tissue evidence="10">Whole body</tissue>
    </source>
</reference>
<dbReference type="InterPro" id="IPR037202">
    <property type="entry name" value="ESCRT_assembly_dom"/>
</dbReference>
<keyword evidence="8" id="KW-0175">Coiled coil</keyword>
<feature type="domain" description="VPS37 C-terminal" evidence="9">
    <location>
        <begin position="93"/>
        <end position="179"/>
    </location>
</feature>
<dbReference type="GO" id="GO:0006612">
    <property type="term" value="P:protein targeting to membrane"/>
    <property type="evidence" value="ECO:0007669"/>
    <property type="project" value="TreeGrafter"/>
</dbReference>
<comment type="similarity">
    <text evidence="2">Belongs to the VPS37 family.</text>
</comment>